<keyword evidence="2 4" id="KW-0863">Zinc-finger</keyword>
<evidence type="ECO:0000313" key="9">
    <source>
        <dbReference type="RefSeq" id="XP_022298077.1"/>
    </source>
</evidence>
<feature type="domain" description="RING-type" evidence="6">
    <location>
        <begin position="254"/>
        <end position="298"/>
    </location>
</feature>
<dbReference type="AlphaFoldDB" id="A0A8B8B3T3"/>
<dbReference type="KEGG" id="cvn:111107259"/>
<keyword evidence="5" id="KW-0175">Coiled coil</keyword>
<gene>
    <name evidence="9" type="primary">LOC111107259</name>
</gene>
<evidence type="ECO:0000256" key="3">
    <source>
        <dbReference type="ARBA" id="ARBA00022833"/>
    </source>
</evidence>
<keyword evidence="3" id="KW-0862">Zinc</keyword>
<dbReference type="InterPro" id="IPR017907">
    <property type="entry name" value="Znf_RING_CS"/>
</dbReference>
<dbReference type="SUPFAM" id="SSF57850">
    <property type="entry name" value="RING/U-box"/>
    <property type="match status" value="1"/>
</dbReference>
<dbReference type="InterPro" id="IPR047153">
    <property type="entry name" value="TRIM45/56/19-like"/>
</dbReference>
<evidence type="ECO:0000259" key="6">
    <source>
        <dbReference type="PROSITE" id="PS50089"/>
    </source>
</evidence>
<evidence type="ECO:0000259" key="7">
    <source>
        <dbReference type="PROSITE" id="PS50119"/>
    </source>
</evidence>
<protein>
    <submittedName>
        <fullName evidence="9">E3 ubiquitin-protein ligase TRIM71-like</fullName>
    </submittedName>
</protein>
<dbReference type="OrthoDB" id="6134580at2759"/>
<proteinExistence type="predicted"/>
<dbReference type="RefSeq" id="XP_022298077.1">
    <property type="nucleotide sequence ID" value="XM_022442369.1"/>
</dbReference>
<dbReference type="GO" id="GO:0008270">
    <property type="term" value="F:zinc ion binding"/>
    <property type="evidence" value="ECO:0007669"/>
    <property type="project" value="UniProtKB-KW"/>
</dbReference>
<feature type="domain" description="B box-type" evidence="7">
    <location>
        <begin position="334"/>
        <end position="375"/>
    </location>
</feature>
<sequence length="725" mass="82850">MNRLGGVYKDENIVCSTTCEIYIPSSLPGTGQGTSGVKCELHSFGRCDVYLIQSTGRSLTETGSIVDIPGQQKVRMDLDLNNLLKDSLHYTTKDQHWYEFSRRYGLKERCVTVHFCKEDQNCDQFLKFLHVTFNTMEECKRRRIIPENSYRLIALEITGKVDICLGGSRESKENYIYETPWDSVLDIKIAREEVPIEEEHAVFTHIVSHNSVPRPIHSPEGSCNQERTSANLTDNMDVVDKLQSSGQIERYLQCQKCAQAFVPESRCPRLLPCLHSLCSQCLEEQENTLHVVQCPQCDVKYDNVKEIKEFPRDNTRFDLMEFLRLREESYRPNCSVCPEMVATHRCFRCAEWLCNACQEAHRRVTATKKHQLFPVDEVKDAKSMEVFKKNVMCRRHSENCLNFYYTSGHSMEPMCATCALEKNDRKDVHEIAEVAKKKRLQIARHKDSVEKVRTNVTETIERIQSEKTNIEQNAGRVSEYIDTTFEELISILEKSKAELKSDLQKSVSLKLEMLEEQTKELNALKKQIEEAEVLASLVLVSPNSIAVMQTEKTVTNRLDQLAKKAFDTSPRELATFGFYKDDLALKLTQVVADNAQVWSSAISPGKSVTIVDETYMEDDSVRFTLIPQDYRGIPMKIDAAVMKATIEDPKANKINCVLTPRQDDYSLVDVTAEIKSLGRHLLKIYMGDNLVATTAFDRTRVYLRSTLPLGMAQKVISLDLDETDV</sequence>
<dbReference type="SMART" id="SM00184">
    <property type="entry name" value="RING"/>
    <property type="match status" value="1"/>
</dbReference>
<evidence type="ECO:0000256" key="4">
    <source>
        <dbReference type="PROSITE-ProRule" id="PRU00024"/>
    </source>
</evidence>
<dbReference type="PANTHER" id="PTHR25462">
    <property type="entry name" value="BONUS, ISOFORM C-RELATED"/>
    <property type="match status" value="1"/>
</dbReference>
<feature type="coiled-coil region" evidence="5">
    <location>
        <begin position="507"/>
        <end position="534"/>
    </location>
</feature>
<dbReference type="InterPro" id="IPR000315">
    <property type="entry name" value="Znf_B-box"/>
</dbReference>
<dbReference type="PROSITE" id="PS50119">
    <property type="entry name" value="ZF_BBOX"/>
    <property type="match status" value="1"/>
</dbReference>
<name>A0A8B8B3T3_CRAVI</name>
<dbReference type="InterPro" id="IPR013083">
    <property type="entry name" value="Znf_RING/FYVE/PHD"/>
</dbReference>
<reference evidence="9" key="1">
    <citation type="submission" date="2025-08" db="UniProtKB">
        <authorList>
            <consortium name="RefSeq"/>
        </authorList>
    </citation>
    <scope>IDENTIFICATION</scope>
    <source>
        <tissue evidence="9">Whole sample</tissue>
    </source>
</reference>
<dbReference type="PANTHER" id="PTHR25462:SF296">
    <property type="entry name" value="MEIOTIC P26, ISOFORM F"/>
    <property type="match status" value="1"/>
</dbReference>
<dbReference type="GeneID" id="111107259"/>
<dbReference type="Gene3D" id="3.30.40.10">
    <property type="entry name" value="Zinc/RING finger domain, C3HC4 (zinc finger)"/>
    <property type="match status" value="1"/>
</dbReference>
<evidence type="ECO:0000313" key="8">
    <source>
        <dbReference type="Proteomes" id="UP000694844"/>
    </source>
</evidence>
<evidence type="ECO:0000256" key="2">
    <source>
        <dbReference type="ARBA" id="ARBA00022771"/>
    </source>
</evidence>
<dbReference type="InterPro" id="IPR001841">
    <property type="entry name" value="Znf_RING"/>
</dbReference>
<dbReference type="PROSITE" id="PS00518">
    <property type="entry name" value="ZF_RING_1"/>
    <property type="match status" value="1"/>
</dbReference>
<organism evidence="8 9">
    <name type="scientific">Crassostrea virginica</name>
    <name type="common">Eastern oyster</name>
    <dbReference type="NCBI Taxonomy" id="6565"/>
    <lineage>
        <taxon>Eukaryota</taxon>
        <taxon>Metazoa</taxon>
        <taxon>Spiralia</taxon>
        <taxon>Lophotrochozoa</taxon>
        <taxon>Mollusca</taxon>
        <taxon>Bivalvia</taxon>
        <taxon>Autobranchia</taxon>
        <taxon>Pteriomorphia</taxon>
        <taxon>Ostreida</taxon>
        <taxon>Ostreoidea</taxon>
        <taxon>Ostreidae</taxon>
        <taxon>Crassostrea</taxon>
    </lineage>
</organism>
<evidence type="ECO:0000256" key="1">
    <source>
        <dbReference type="ARBA" id="ARBA00022723"/>
    </source>
</evidence>
<keyword evidence="8" id="KW-1185">Reference proteome</keyword>
<dbReference type="CDD" id="cd16579">
    <property type="entry name" value="RING-HC_PML_C-V"/>
    <property type="match status" value="1"/>
</dbReference>
<evidence type="ECO:0000256" key="5">
    <source>
        <dbReference type="SAM" id="Coils"/>
    </source>
</evidence>
<dbReference type="PROSITE" id="PS50089">
    <property type="entry name" value="ZF_RING_2"/>
    <property type="match status" value="1"/>
</dbReference>
<dbReference type="Proteomes" id="UP000694844">
    <property type="component" value="Chromosome 8"/>
</dbReference>
<dbReference type="GO" id="GO:0061630">
    <property type="term" value="F:ubiquitin protein ligase activity"/>
    <property type="evidence" value="ECO:0007669"/>
    <property type="project" value="TreeGrafter"/>
</dbReference>
<keyword evidence="1" id="KW-0479">Metal-binding</keyword>
<accession>A0A8B8B3T3</accession>